<name>A0ABT4S622_9ACTN</name>
<dbReference type="RefSeq" id="WP_270153418.1">
    <property type="nucleotide sequence ID" value="NZ_JAPNNL010000010.1"/>
</dbReference>
<comment type="caution">
    <text evidence="2">The sequence shown here is derived from an EMBL/GenBank/DDBJ whole genome shotgun (WGS) entry which is preliminary data.</text>
</comment>
<gene>
    <name evidence="2" type="ORF">OUY22_04355</name>
</gene>
<accession>A0ABT4S622</accession>
<keyword evidence="3" id="KW-1185">Reference proteome</keyword>
<evidence type="ECO:0000313" key="3">
    <source>
        <dbReference type="Proteomes" id="UP001144036"/>
    </source>
</evidence>
<dbReference type="Proteomes" id="UP001144036">
    <property type="component" value="Unassembled WGS sequence"/>
</dbReference>
<proteinExistence type="predicted"/>
<dbReference type="EMBL" id="JAPNNL010000010">
    <property type="protein sequence ID" value="MDA0632639.1"/>
    <property type="molecule type" value="Genomic_DNA"/>
</dbReference>
<evidence type="ECO:0000256" key="1">
    <source>
        <dbReference type="SAM" id="MobiDB-lite"/>
    </source>
</evidence>
<protein>
    <submittedName>
        <fullName evidence="2">Uncharacterized protein</fullName>
    </submittedName>
</protein>
<evidence type="ECO:0000313" key="2">
    <source>
        <dbReference type="EMBL" id="MDA0632639.1"/>
    </source>
</evidence>
<sequence>MAARRPESYRHRHPRVRTSSSPRYAPAPVITLWVTSAGDRSAAKAAMAAQ</sequence>
<reference evidence="2" key="1">
    <citation type="submission" date="2022-11" db="EMBL/GenBank/DDBJ databases">
        <title>Nonomuraea corallina sp. nov., a new species of the genus Nonomuraea isolated from sea side sediment in Thai sea.</title>
        <authorList>
            <person name="Ngamcharungchit C."/>
            <person name="Matsumoto A."/>
            <person name="Suriyachadkun C."/>
            <person name="Panbangred W."/>
            <person name="Inahashi Y."/>
            <person name="Intra B."/>
        </authorList>
    </citation>
    <scope>NUCLEOTIDE SEQUENCE</scope>
    <source>
        <strain evidence="2">MCN248</strain>
    </source>
</reference>
<organism evidence="2 3">
    <name type="scientific">Nonomuraea corallina</name>
    <dbReference type="NCBI Taxonomy" id="2989783"/>
    <lineage>
        <taxon>Bacteria</taxon>
        <taxon>Bacillati</taxon>
        <taxon>Actinomycetota</taxon>
        <taxon>Actinomycetes</taxon>
        <taxon>Streptosporangiales</taxon>
        <taxon>Streptosporangiaceae</taxon>
        <taxon>Nonomuraea</taxon>
    </lineage>
</organism>
<feature type="region of interest" description="Disordered" evidence="1">
    <location>
        <begin position="1"/>
        <end position="22"/>
    </location>
</feature>